<keyword evidence="1" id="KW-0732">Signal</keyword>
<dbReference type="KEGG" id="mpq:ABA45_15960"/>
<dbReference type="AlphaFoldDB" id="A0A0H4I419"/>
<feature type="chain" id="PRO_5005206156" description="Lipoprotein" evidence="1">
    <location>
        <begin position="22"/>
        <end position="153"/>
    </location>
</feature>
<evidence type="ECO:0008006" key="4">
    <source>
        <dbReference type="Google" id="ProtNLM"/>
    </source>
</evidence>
<dbReference type="Proteomes" id="UP000036406">
    <property type="component" value="Chromosome"/>
</dbReference>
<reference evidence="2 3" key="1">
    <citation type="submission" date="2015-05" db="EMBL/GenBank/DDBJ databases">
        <title>Complete genome of Marinobacter psychrophilus strain 20041T isolated from sea-ice of the Canadian Basin.</title>
        <authorList>
            <person name="Song L."/>
            <person name="Ren L."/>
            <person name="Yu Y."/>
            <person name="Wang X."/>
        </authorList>
    </citation>
    <scope>NUCLEOTIDE SEQUENCE [LARGE SCALE GENOMIC DNA]</scope>
    <source>
        <strain evidence="2 3">20041</strain>
    </source>
</reference>
<feature type="signal peptide" evidence="1">
    <location>
        <begin position="1"/>
        <end position="21"/>
    </location>
</feature>
<keyword evidence="3" id="KW-1185">Reference proteome</keyword>
<evidence type="ECO:0000313" key="3">
    <source>
        <dbReference type="Proteomes" id="UP000036406"/>
    </source>
</evidence>
<dbReference type="EMBL" id="CP011494">
    <property type="protein sequence ID" value="AKO53739.1"/>
    <property type="molecule type" value="Genomic_DNA"/>
</dbReference>
<dbReference type="PATRIC" id="fig|330734.3.peg.3360"/>
<proteinExistence type="predicted"/>
<protein>
    <recommendedName>
        <fullName evidence="4">Lipoprotein</fullName>
    </recommendedName>
</protein>
<name>A0A0H4I419_9GAMM</name>
<organism evidence="2 3">
    <name type="scientific">Marinobacter psychrophilus</name>
    <dbReference type="NCBI Taxonomy" id="330734"/>
    <lineage>
        <taxon>Bacteria</taxon>
        <taxon>Pseudomonadati</taxon>
        <taxon>Pseudomonadota</taxon>
        <taxon>Gammaproteobacteria</taxon>
        <taxon>Pseudomonadales</taxon>
        <taxon>Marinobacteraceae</taxon>
        <taxon>Marinobacter</taxon>
    </lineage>
</organism>
<sequence>MFSRLNLCVLSLLLVTSVAHGGFPPSWYMNALEKPDPKILGYVAQFEEDACVITERELKDAVASVITGSEVEPKPGRRGEVHLSVSVRCLDVDQTSVFSLAIQFGRKDSDSTVLYVRDYGEIFAAMEADAVLQNIKTAVEAAMTDYTLANFDR</sequence>
<gene>
    <name evidence="2" type="ORF">ABA45_15960</name>
</gene>
<accession>A0A0H4I419</accession>
<evidence type="ECO:0000256" key="1">
    <source>
        <dbReference type="SAM" id="SignalP"/>
    </source>
</evidence>
<evidence type="ECO:0000313" key="2">
    <source>
        <dbReference type="EMBL" id="AKO53739.1"/>
    </source>
</evidence>